<feature type="transmembrane region" description="Helical" evidence="8">
    <location>
        <begin position="84"/>
        <end position="102"/>
    </location>
</feature>
<evidence type="ECO:0000256" key="3">
    <source>
        <dbReference type="ARBA" id="ARBA00022670"/>
    </source>
</evidence>
<dbReference type="AlphaFoldDB" id="A0A0D1BY52"/>
<keyword evidence="5" id="KW-0378">Hydrolase</keyword>
<keyword evidence="4 8" id="KW-0812">Transmembrane</keyword>
<gene>
    <name evidence="9" type="ORF">N495_01730</name>
</gene>
<keyword evidence="3" id="KW-0645">Protease</keyword>
<feature type="transmembrane region" description="Helical" evidence="8">
    <location>
        <begin position="150"/>
        <end position="172"/>
    </location>
</feature>
<keyword evidence="7 8" id="KW-0472">Membrane</keyword>
<keyword evidence="2" id="KW-0673">Quorum sensing</keyword>
<accession>A0A0D1BY52</accession>
<name>A0A0D1BY52_CLOBO</name>
<reference evidence="9 10" key="1">
    <citation type="submission" date="2014-06" db="EMBL/GenBank/DDBJ databases">
        <title>Genome characterization of distinct group I Clostridium botulinum lineages.</title>
        <authorList>
            <person name="Giordani F."/>
            <person name="Anselmo A."/>
            <person name="Fillo S."/>
            <person name="Palozzi A.M."/>
            <person name="Fortunato A."/>
            <person name="Gentile B."/>
            <person name="Ciammaruconi A."/>
            <person name="Anniballi F."/>
            <person name="De Medici D."/>
            <person name="Lista F."/>
        </authorList>
    </citation>
    <scope>NUCLEOTIDE SEQUENCE [LARGE SCALE GENOMIC DNA]</scope>
    <source>
        <strain evidence="9 10">B2 450</strain>
    </source>
</reference>
<protein>
    <submittedName>
        <fullName evidence="9">Accessory gene regulator AgrB</fullName>
    </submittedName>
</protein>
<dbReference type="Proteomes" id="UP000032250">
    <property type="component" value="Unassembled WGS sequence"/>
</dbReference>
<evidence type="ECO:0000256" key="8">
    <source>
        <dbReference type="SAM" id="Phobius"/>
    </source>
</evidence>
<evidence type="ECO:0000313" key="9">
    <source>
        <dbReference type="EMBL" id="KIS25325.1"/>
    </source>
</evidence>
<evidence type="ECO:0000256" key="6">
    <source>
        <dbReference type="ARBA" id="ARBA00022989"/>
    </source>
</evidence>
<dbReference type="Pfam" id="PF04647">
    <property type="entry name" value="AgrB"/>
    <property type="match status" value="1"/>
</dbReference>
<dbReference type="PATRIC" id="fig|1379739.3.peg.650"/>
<feature type="transmembrane region" description="Helical" evidence="8">
    <location>
        <begin position="40"/>
        <end position="64"/>
    </location>
</feature>
<dbReference type="RefSeq" id="WP_043031090.1">
    <property type="nucleotide sequence ID" value="NZ_JXSU01000006.1"/>
</dbReference>
<evidence type="ECO:0000256" key="7">
    <source>
        <dbReference type="ARBA" id="ARBA00023136"/>
    </source>
</evidence>
<dbReference type="GO" id="GO:0006508">
    <property type="term" value="P:proteolysis"/>
    <property type="evidence" value="ECO:0007669"/>
    <property type="project" value="UniProtKB-KW"/>
</dbReference>
<dbReference type="GO" id="GO:0009372">
    <property type="term" value="P:quorum sensing"/>
    <property type="evidence" value="ECO:0007669"/>
    <property type="project" value="UniProtKB-KW"/>
</dbReference>
<dbReference type="InterPro" id="IPR006741">
    <property type="entry name" value="AgrB"/>
</dbReference>
<dbReference type="OrthoDB" id="2854767at2"/>
<dbReference type="SMART" id="SM00793">
    <property type="entry name" value="AgrB"/>
    <property type="match status" value="1"/>
</dbReference>
<keyword evidence="1" id="KW-1003">Cell membrane</keyword>
<feature type="transmembrane region" description="Helical" evidence="8">
    <location>
        <begin position="178"/>
        <end position="199"/>
    </location>
</feature>
<dbReference type="EMBL" id="JXSU01000006">
    <property type="protein sequence ID" value="KIS25325.1"/>
    <property type="molecule type" value="Genomic_DNA"/>
</dbReference>
<comment type="caution">
    <text evidence="9">The sequence shown here is derived from an EMBL/GenBank/DDBJ whole genome shotgun (WGS) entry which is preliminary data.</text>
</comment>
<evidence type="ECO:0000256" key="1">
    <source>
        <dbReference type="ARBA" id="ARBA00022475"/>
    </source>
</evidence>
<dbReference type="GO" id="GO:0016020">
    <property type="term" value="C:membrane"/>
    <property type="evidence" value="ECO:0007669"/>
    <property type="project" value="InterPro"/>
</dbReference>
<keyword evidence="6 8" id="KW-1133">Transmembrane helix</keyword>
<dbReference type="HOGENOM" id="CLU_098969_0_1_9"/>
<evidence type="ECO:0000256" key="2">
    <source>
        <dbReference type="ARBA" id="ARBA00022654"/>
    </source>
</evidence>
<dbReference type="GO" id="GO:0008233">
    <property type="term" value="F:peptidase activity"/>
    <property type="evidence" value="ECO:0007669"/>
    <property type="project" value="UniProtKB-KW"/>
</dbReference>
<evidence type="ECO:0000256" key="4">
    <source>
        <dbReference type="ARBA" id="ARBA00022692"/>
    </source>
</evidence>
<proteinExistence type="predicted"/>
<organism evidence="9 10">
    <name type="scientific">Clostridium botulinum B2 450</name>
    <dbReference type="NCBI Taxonomy" id="1379739"/>
    <lineage>
        <taxon>Bacteria</taxon>
        <taxon>Bacillati</taxon>
        <taxon>Bacillota</taxon>
        <taxon>Clostridia</taxon>
        <taxon>Eubacteriales</taxon>
        <taxon>Clostridiaceae</taxon>
        <taxon>Clostridium</taxon>
    </lineage>
</organism>
<feature type="transmembrane region" description="Helical" evidence="8">
    <location>
        <begin position="108"/>
        <end position="129"/>
    </location>
</feature>
<evidence type="ECO:0000313" key="10">
    <source>
        <dbReference type="Proteomes" id="UP000032250"/>
    </source>
</evidence>
<evidence type="ECO:0000256" key="5">
    <source>
        <dbReference type="ARBA" id="ARBA00022801"/>
    </source>
</evidence>
<sequence length="209" mass="23821">MFLIEQISNKIGSKISSNLNLDKDTEEIIAYGAFSVLQTIWAFLCVVILGYICNVLIESVIIALTSVIYRKYSGGIHANTPNKCAILGAIVFVGFALIVKNINIGLNLFFPVICILIFIYSYYAIYKFVPVDTKTKPIENEDEILKLRRYSFFIISILFFIEALLLLIYFQYKNEMLIYYAKCIIAGVLWQSFTLTPLAKRVFANIAME</sequence>